<feature type="domain" description="Secretion system C-terminal sorting" evidence="1">
    <location>
        <begin position="360"/>
        <end position="434"/>
    </location>
</feature>
<proteinExistence type="predicted"/>
<accession>A0A3B7MLB4</accession>
<organism evidence="2 3">
    <name type="scientific">Paraflavitalea soli</name>
    <dbReference type="NCBI Taxonomy" id="2315862"/>
    <lineage>
        <taxon>Bacteria</taxon>
        <taxon>Pseudomonadati</taxon>
        <taxon>Bacteroidota</taxon>
        <taxon>Chitinophagia</taxon>
        <taxon>Chitinophagales</taxon>
        <taxon>Chitinophagaceae</taxon>
        <taxon>Paraflavitalea</taxon>
    </lineage>
</organism>
<gene>
    <name evidence="2" type="ORF">D3H65_15340</name>
</gene>
<dbReference type="InterPro" id="IPR026444">
    <property type="entry name" value="Secre_tail"/>
</dbReference>
<dbReference type="NCBIfam" id="TIGR04183">
    <property type="entry name" value="Por_Secre_tail"/>
    <property type="match status" value="1"/>
</dbReference>
<dbReference type="OrthoDB" id="7443339at2"/>
<reference evidence="2 3" key="1">
    <citation type="submission" date="2018-09" db="EMBL/GenBank/DDBJ databases">
        <title>Genome sequencing of strain 6GH32-13.</title>
        <authorList>
            <person name="Weon H.-Y."/>
            <person name="Heo J."/>
            <person name="Kwon S.-W."/>
        </authorList>
    </citation>
    <scope>NUCLEOTIDE SEQUENCE [LARGE SCALE GENOMIC DNA]</scope>
    <source>
        <strain evidence="2 3">5GH32-13</strain>
    </source>
</reference>
<evidence type="ECO:0000313" key="2">
    <source>
        <dbReference type="EMBL" id="AXY75274.1"/>
    </source>
</evidence>
<dbReference type="KEGG" id="pseg:D3H65_15340"/>
<sequence>MSSKSGWGSRPYVGLSLSKPHYSIYSTRTPNCSAYTVLLSGTRGKRYFGREPDYPVENPQTPQPMRALAMLFILAFLQLVCHSSFSQCKTAPPLEACLGTEATVSDNEILLNGTKKWYYGPTATFSQLTMRGGTLIVCTDLTINVLNIDSGTIVIRPGAKLTAGGGGGGMIWRGGCAIYNHGRLEITSNLSFEGPYATAARPNILMNVTTTSSSRAFNYLVINNPFSFFVNNGLAEVHGIITDNNAVAGSVCLGHTSQLKQTVLINKVKDTYVAPDGYACVSVYQLSQFADTLTDHPYVLVCLSASHSSVTGGSNKPNAWGAANVFQNCNSCAEMTLLPVQNASTKPYTPPVVQAANLTIYPNPFADIVRISWENGKKPRSVMICESTGRIVYCRDLEQERAGVLTVSLATTLAAGNYFVKITYPGAVIVRKIIKAAR</sequence>
<name>A0A3B7MLB4_9BACT</name>
<dbReference type="Pfam" id="PF18962">
    <property type="entry name" value="Por_Secre_tail"/>
    <property type="match status" value="1"/>
</dbReference>
<protein>
    <submittedName>
        <fullName evidence="2">T9SS C-terminal target domain-containing protein</fullName>
    </submittedName>
</protein>
<dbReference type="Proteomes" id="UP000263900">
    <property type="component" value="Chromosome"/>
</dbReference>
<keyword evidence="3" id="KW-1185">Reference proteome</keyword>
<dbReference type="AlphaFoldDB" id="A0A3B7MLB4"/>
<evidence type="ECO:0000313" key="3">
    <source>
        <dbReference type="Proteomes" id="UP000263900"/>
    </source>
</evidence>
<evidence type="ECO:0000259" key="1">
    <source>
        <dbReference type="Pfam" id="PF18962"/>
    </source>
</evidence>
<dbReference type="EMBL" id="CP032157">
    <property type="protein sequence ID" value="AXY75274.1"/>
    <property type="molecule type" value="Genomic_DNA"/>
</dbReference>